<dbReference type="Proteomes" id="UP000028782">
    <property type="component" value="Chromosome"/>
</dbReference>
<evidence type="ECO:0000256" key="2">
    <source>
        <dbReference type="SAM" id="SignalP"/>
    </source>
</evidence>
<evidence type="ECO:0000313" key="4">
    <source>
        <dbReference type="Proteomes" id="UP000028782"/>
    </source>
</evidence>
<dbReference type="PIRSF" id="PIRSF017082">
    <property type="entry name" value="YflP"/>
    <property type="match status" value="1"/>
</dbReference>
<keyword evidence="2" id="KW-0732">Signal</keyword>
<dbReference type="GeneID" id="69561576"/>
<dbReference type="Pfam" id="PF03401">
    <property type="entry name" value="TctC"/>
    <property type="match status" value="1"/>
</dbReference>
<dbReference type="InterPro" id="IPR005064">
    <property type="entry name" value="BUG"/>
</dbReference>
<accession>A0A076PS40</accession>
<evidence type="ECO:0000313" key="3">
    <source>
        <dbReference type="EMBL" id="AIJ48513.1"/>
    </source>
</evidence>
<protein>
    <recommendedName>
        <fullName evidence="5">ABC transporter substrate-binding protein</fullName>
    </recommendedName>
</protein>
<name>A0A076PS40_COMTE</name>
<organism evidence="3 4">
    <name type="scientific">Comamonas testosteroni TK102</name>
    <dbReference type="NCBI Taxonomy" id="1392005"/>
    <lineage>
        <taxon>Bacteria</taxon>
        <taxon>Pseudomonadati</taxon>
        <taxon>Pseudomonadota</taxon>
        <taxon>Betaproteobacteria</taxon>
        <taxon>Burkholderiales</taxon>
        <taxon>Comamonadaceae</taxon>
        <taxon>Comamonas</taxon>
    </lineage>
</organism>
<dbReference type="Gene3D" id="3.40.190.10">
    <property type="entry name" value="Periplasmic binding protein-like II"/>
    <property type="match status" value="1"/>
</dbReference>
<proteinExistence type="inferred from homology"/>
<evidence type="ECO:0008006" key="5">
    <source>
        <dbReference type="Google" id="ProtNLM"/>
    </source>
</evidence>
<dbReference type="PANTHER" id="PTHR42928:SF5">
    <property type="entry name" value="BLR1237 PROTEIN"/>
    <property type="match status" value="1"/>
</dbReference>
<dbReference type="SUPFAM" id="SSF53850">
    <property type="entry name" value="Periplasmic binding protein-like II"/>
    <property type="match status" value="1"/>
</dbReference>
<sequence>MKNALQMTRRRWLLAGAAGIASNLLAAQDVFPSRPVNLIVPFPPGGLADSVARQLAPSLEGALGQPVVVQNRAGAAGAIGAAAVAGAKPDGYSILFTLSSLSTLPEQARVNQQKPAFLLSQLKPVARISTDPLAIVVRADSPLKTLSDLIGRARTRPSEMSYGSSGNYGTVHMPVEIFAHEAQLKFNHIPYAGGAPLMVGLLGGQVDFTMLPRSSIASHVRVGKLRILATVGAEAWPQFPFAPSTGASGLNVGVLPWTGAFVPFDTPPNVMERLQSAFRIAAENSEFKQALLRAEGSPAYLDADEFRTFWDQDAARLNQAVRRMGKLE</sequence>
<feature type="chain" id="PRO_5001716371" description="ABC transporter substrate-binding protein" evidence="2">
    <location>
        <begin position="27"/>
        <end position="328"/>
    </location>
</feature>
<feature type="signal peptide" evidence="2">
    <location>
        <begin position="1"/>
        <end position="26"/>
    </location>
</feature>
<dbReference type="AlphaFoldDB" id="A0A076PS40"/>
<reference evidence="3 4" key="1">
    <citation type="journal article" date="2014" name="Genome Announc.">
        <title>Complete Genome Sequence of Polychlorinated Biphenyl Degrader Comamonas testosteroni TK102 (NBRC 109938).</title>
        <authorList>
            <person name="Fukuda K."/>
            <person name="Hosoyama A."/>
            <person name="Tsuchikane K."/>
            <person name="Ohji S."/>
            <person name="Yamazoe A."/>
            <person name="Fujita N."/>
            <person name="Shintani M."/>
            <person name="Kimbara K."/>
        </authorList>
    </citation>
    <scope>NUCLEOTIDE SEQUENCE [LARGE SCALE GENOMIC DNA]</scope>
    <source>
        <strain evidence="3">TK102</strain>
    </source>
</reference>
<dbReference type="EMBL" id="CP006704">
    <property type="protein sequence ID" value="AIJ48513.1"/>
    <property type="molecule type" value="Genomic_DNA"/>
</dbReference>
<dbReference type="PANTHER" id="PTHR42928">
    <property type="entry name" value="TRICARBOXYLATE-BINDING PROTEIN"/>
    <property type="match status" value="1"/>
</dbReference>
<dbReference type="HOGENOM" id="CLU_045683_0_2_4"/>
<comment type="similarity">
    <text evidence="1">Belongs to the UPF0065 (bug) family.</text>
</comment>
<dbReference type="InterPro" id="IPR042100">
    <property type="entry name" value="Bug_dom1"/>
</dbReference>
<dbReference type="RefSeq" id="WP_051962233.1">
    <property type="nucleotide sequence ID" value="NZ_CP006704.1"/>
</dbReference>
<gene>
    <name evidence="3" type="ORF">O987_22115</name>
</gene>
<dbReference type="KEGG" id="ctes:O987_22115"/>
<dbReference type="Gene3D" id="3.40.190.150">
    <property type="entry name" value="Bordetella uptake gene, domain 1"/>
    <property type="match status" value="1"/>
</dbReference>
<dbReference type="CDD" id="cd07012">
    <property type="entry name" value="PBP2_Bug_TTT"/>
    <property type="match status" value="1"/>
</dbReference>
<evidence type="ECO:0000256" key="1">
    <source>
        <dbReference type="ARBA" id="ARBA00006987"/>
    </source>
</evidence>